<protein>
    <submittedName>
        <fullName evidence="1">Uncharacterized protein</fullName>
    </submittedName>
</protein>
<feature type="non-terminal residue" evidence="1">
    <location>
        <position position="1"/>
    </location>
</feature>
<evidence type="ECO:0000313" key="2">
    <source>
        <dbReference type="Proteomes" id="UP000652761"/>
    </source>
</evidence>
<evidence type="ECO:0000313" key="1">
    <source>
        <dbReference type="EMBL" id="MQL71028.1"/>
    </source>
</evidence>
<sequence>MVGCEEKEEKTWWREEDGMQTARKAMRKDVEEFQKALLWNWLPFCMATMYKHFYAKDESTHPSMVSTHQHRFKGKLCKNVDTLLEQVDTGSRSQNILSAELGKQVDTLQSRGAHSDRTTPKFGIQATPHEELLSSGRPEDRNEVHLYFSRTVENATDYGDVTQRRALHGRRIIRAIATGSSIAISFSGPVAVDREVASRSRRSWTSRPQ</sequence>
<reference evidence="1" key="1">
    <citation type="submission" date="2017-07" db="EMBL/GenBank/DDBJ databases">
        <title>Taro Niue Genome Assembly and Annotation.</title>
        <authorList>
            <person name="Atibalentja N."/>
            <person name="Keating K."/>
            <person name="Fields C.J."/>
        </authorList>
    </citation>
    <scope>NUCLEOTIDE SEQUENCE</scope>
    <source>
        <strain evidence="1">Niue_2</strain>
        <tissue evidence="1">Leaf</tissue>
    </source>
</reference>
<accession>A0A843TGT0</accession>
<dbReference type="Proteomes" id="UP000652761">
    <property type="component" value="Unassembled WGS sequence"/>
</dbReference>
<keyword evidence="2" id="KW-1185">Reference proteome</keyword>
<organism evidence="1 2">
    <name type="scientific">Colocasia esculenta</name>
    <name type="common">Wild taro</name>
    <name type="synonym">Arum esculentum</name>
    <dbReference type="NCBI Taxonomy" id="4460"/>
    <lineage>
        <taxon>Eukaryota</taxon>
        <taxon>Viridiplantae</taxon>
        <taxon>Streptophyta</taxon>
        <taxon>Embryophyta</taxon>
        <taxon>Tracheophyta</taxon>
        <taxon>Spermatophyta</taxon>
        <taxon>Magnoliopsida</taxon>
        <taxon>Liliopsida</taxon>
        <taxon>Araceae</taxon>
        <taxon>Aroideae</taxon>
        <taxon>Colocasieae</taxon>
        <taxon>Colocasia</taxon>
    </lineage>
</organism>
<dbReference type="AlphaFoldDB" id="A0A843TGT0"/>
<gene>
    <name evidence="1" type="ORF">Taro_003342</name>
</gene>
<comment type="caution">
    <text evidence="1">The sequence shown here is derived from an EMBL/GenBank/DDBJ whole genome shotgun (WGS) entry which is preliminary data.</text>
</comment>
<proteinExistence type="predicted"/>
<name>A0A843TGT0_COLES</name>
<dbReference type="EMBL" id="NMUH01000086">
    <property type="protein sequence ID" value="MQL71028.1"/>
    <property type="molecule type" value="Genomic_DNA"/>
</dbReference>